<reference evidence="2" key="1">
    <citation type="journal article" date="2007" name="Nature">
        <title>The grapevine genome sequence suggests ancestral hexaploidization in major angiosperm phyla.</title>
        <authorList>
            <consortium name="The French-Italian Public Consortium for Grapevine Genome Characterization."/>
            <person name="Jaillon O."/>
            <person name="Aury J.-M."/>
            <person name="Noel B."/>
            <person name="Policriti A."/>
            <person name="Clepet C."/>
            <person name="Casagrande A."/>
            <person name="Choisne N."/>
            <person name="Aubourg S."/>
            <person name="Vitulo N."/>
            <person name="Jubin C."/>
            <person name="Vezzi A."/>
            <person name="Legeai F."/>
            <person name="Hugueney P."/>
            <person name="Dasilva C."/>
            <person name="Horner D."/>
            <person name="Mica E."/>
            <person name="Jublot D."/>
            <person name="Poulain J."/>
            <person name="Bruyere C."/>
            <person name="Billault A."/>
            <person name="Segurens B."/>
            <person name="Gouyvenoux M."/>
            <person name="Ugarte E."/>
            <person name="Cattonaro F."/>
            <person name="Anthouard V."/>
            <person name="Vico V."/>
            <person name="Del Fabbro C."/>
            <person name="Alaux M."/>
            <person name="Di Gaspero G."/>
            <person name="Dumas V."/>
            <person name="Felice N."/>
            <person name="Paillard S."/>
            <person name="Juman I."/>
            <person name="Moroldo M."/>
            <person name="Scalabrin S."/>
            <person name="Canaguier A."/>
            <person name="Le Clainche I."/>
            <person name="Malacrida G."/>
            <person name="Durand E."/>
            <person name="Pesole G."/>
            <person name="Laucou V."/>
            <person name="Chatelet P."/>
            <person name="Merdinoglu D."/>
            <person name="Delledonne M."/>
            <person name="Pezzotti M."/>
            <person name="Lecharny A."/>
            <person name="Scarpelli C."/>
            <person name="Artiguenave F."/>
            <person name="Pe M.E."/>
            <person name="Valle G."/>
            <person name="Morgante M."/>
            <person name="Caboche M."/>
            <person name="Adam-Blondon A.-F."/>
            <person name="Weissenbach J."/>
            <person name="Quetier F."/>
            <person name="Wincker P."/>
        </authorList>
    </citation>
    <scope>NUCLEOTIDE SEQUENCE [LARGE SCALE GENOMIC DNA]</scope>
    <source>
        <strain evidence="2">cv. Pinot noir / PN40024</strain>
    </source>
</reference>
<dbReference type="AlphaFoldDB" id="F6GYF3"/>
<protein>
    <submittedName>
        <fullName evidence="1">Uncharacterized protein</fullName>
    </submittedName>
</protein>
<gene>
    <name evidence="1" type="ordered locus">VIT_07s0095g00020</name>
</gene>
<name>F6GYF3_VITVI</name>
<dbReference type="EMBL" id="FN594971">
    <property type="protein sequence ID" value="CCB44974.1"/>
    <property type="molecule type" value="Genomic_DNA"/>
</dbReference>
<keyword evidence="2" id="KW-1185">Reference proteome</keyword>
<proteinExistence type="predicted"/>
<organism evidence="1 2">
    <name type="scientific">Vitis vinifera</name>
    <name type="common">Grape</name>
    <dbReference type="NCBI Taxonomy" id="29760"/>
    <lineage>
        <taxon>Eukaryota</taxon>
        <taxon>Viridiplantae</taxon>
        <taxon>Streptophyta</taxon>
        <taxon>Embryophyta</taxon>
        <taxon>Tracheophyta</taxon>
        <taxon>Spermatophyta</taxon>
        <taxon>Magnoliopsida</taxon>
        <taxon>eudicotyledons</taxon>
        <taxon>Gunneridae</taxon>
        <taxon>Pentapetalae</taxon>
        <taxon>rosids</taxon>
        <taxon>Vitales</taxon>
        <taxon>Vitaceae</taxon>
        <taxon>Viteae</taxon>
        <taxon>Vitis</taxon>
    </lineage>
</organism>
<accession>F6GYF3</accession>
<dbReference type="HOGENOM" id="CLU_3413564_0_0_1"/>
<sequence length="28" mass="3331">MERGICPSMDIGCRSREGRKKRRLSYMN</sequence>
<dbReference type="InParanoid" id="F6GYF3"/>
<dbReference type="Proteomes" id="UP000009183">
    <property type="component" value="Chromosome 7"/>
</dbReference>
<evidence type="ECO:0000313" key="2">
    <source>
        <dbReference type="Proteomes" id="UP000009183"/>
    </source>
</evidence>
<dbReference type="PaxDb" id="29760-VIT_07s0095g00020.t01"/>
<evidence type="ECO:0000313" key="1">
    <source>
        <dbReference type="EMBL" id="CCB44974.1"/>
    </source>
</evidence>